<dbReference type="EMBL" id="LT907782">
    <property type="protein sequence ID" value="SNX61456.1"/>
    <property type="molecule type" value="Genomic_DNA"/>
</dbReference>
<dbReference type="RefSeq" id="WP_096294177.1">
    <property type="nucleotide sequence ID" value="NZ_LT907782.1"/>
</dbReference>
<evidence type="ECO:0000313" key="2">
    <source>
        <dbReference type="Proteomes" id="UP000242498"/>
    </source>
</evidence>
<sequence>MSYIDLSDHQFTPNGYWNRSLENSNPPIARELALFDQNGYDLTDLEQRYAEVNCALAKAHREHRRALKSPWFTQPERVEGAVLNHSLLFERKGYSGEALEQLKQWAQANPLVYKIIRMRPKWGLDFSMDYVDRAGNVFEVLHWEYDGFDFEEVETRKQQLEPKLAAIDWDDAAASILKLKDQWHHLDFFAQSDWRCNYFGIAKERFKMVIWE</sequence>
<name>A0A285C2T9_9PROT</name>
<reference evidence="1 2" key="1">
    <citation type="submission" date="2017-08" db="EMBL/GenBank/DDBJ databases">
        <authorList>
            <person name="de Groot N.N."/>
        </authorList>
    </citation>
    <scope>NUCLEOTIDE SEQUENCE [LARGE SCALE GENOMIC DNA]</scope>
    <source>
        <strain evidence="1 2">Nm15</strain>
    </source>
</reference>
<dbReference type="OrthoDB" id="8544967at2"/>
<proteinExistence type="predicted"/>
<protein>
    <submittedName>
        <fullName evidence="1">Uncharacterized protein</fullName>
    </submittedName>
</protein>
<dbReference type="AlphaFoldDB" id="A0A285C2T9"/>
<organism evidence="1 2">
    <name type="scientific">Nitrosomonas ureae</name>
    <dbReference type="NCBI Taxonomy" id="44577"/>
    <lineage>
        <taxon>Bacteria</taxon>
        <taxon>Pseudomonadati</taxon>
        <taxon>Pseudomonadota</taxon>
        <taxon>Betaproteobacteria</taxon>
        <taxon>Nitrosomonadales</taxon>
        <taxon>Nitrosomonadaceae</taxon>
        <taxon>Nitrosomonas</taxon>
    </lineage>
</organism>
<gene>
    <name evidence="1" type="ORF">SAMN06296273_2906</name>
</gene>
<dbReference type="Proteomes" id="UP000242498">
    <property type="component" value="Chromosome I"/>
</dbReference>
<accession>A0A285C2T9</accession>
<evidence type="ECO:0000313" key="1">
    <source>
        <dbReference type="EMBL" id="SNX61456.1"/>
    </source>
</evidence>